<dbReference type="AlphaFoldDB" id="A0A2A7SB82"/>
<evidence type="ECO:0000313" key="2">
    <source>
        <dbReference type="EMBL" id="PEH40816.1"/>
    </source>
</evidence>
<organism evidence="2 3">
    <name type="scientific">Burkholderia gladioli</name>
    <name type="common">Pseudomonas marginata</name>
    <name type="synonym">Phytomonas marginata</name>
    <dbReference type="NCBI Taxonomy" id="28095"/>
    <lineage>
        <taxon>Bacteria</taxon>
        <taxon>Pseudomonadati</taxon>
        <taxon>Pseudomonadota</taxon>
        <taxon>Betaproteobacteria</taxon>
        <taxon>Burkholderiales</taxon>
        <taxon>Burkholderiaceae</taxon>
        <taxon>Burkholderia</taxon>
    </lineage>
</organism>
<dbReference type="Proteomes" id="UP000220629">
    <property type="component" value="Unassembled WGS sequence"/>
</dbReference>
<feature type="domain" description="Immunity protein 52" evidence="1">
    <location>
        <begin position="23"/>
        <end position="232"/>
    </location>
</feature>
<dbReference type="RefSeq" id="WP_096751926.1">
    <property type="nucleotide sequence ID" value="NZ_CADEPO010000010.1"/>
</dbReference>
<dbReference type="EMBL" id="PDDY01000001">
    <property type="protein sequence ID" value="PEH40816.1"/>
    <property type="molecule type" value="Genomic_DNA"/>
</dbReference>
<dbReference type="InterPro" id="IPR028969">
    <property type="entry name" value="Imm52"/>
</dbReference>
<evidence type="ECO:0000313" key="3">
    <source>
        <dbReference type="Proteomes" id="UP000220629"/>
    </source>
</evidence>
<proteinExistence type="predicted"/>
<dbReference type="InterPro" id="IPR016929">
    <property type="entry name" value="TsiT-like"/>
</dbReference>
<name>A0A2A7SB82_BURGA</name>
<gene>
    <name evidence="2" type="ORF">CRM94_00770</name>
</gene>
<dbReference type="PIRSF" id="PIRSF029636">
    <property type="entry name" value="UCP029636"/>
    <property type="match status" value="1"/>
</dbReference>
<evidence type="ECO:0000259" key="1">
    <source>
        <dbReference type="Pfam" id="PF15579"/>
    </source>
</evidence>
<protein>
    <submittedName>
        <fullName evidence="2">LysR family transcriptional regulator</fullName>
    </submittedName>
</protein>
<sequence length="238" mass="26190">MNIIASFRDPSLLADDFAGMLARISPIAAKLATYDASLRAENWRLKGDTLEEAMLYQVYDANGEATPAALAVLREAFRGEHAFTYAALWDGNRDASKGASISCHIADKTIPDRLSITIRGPAWQDYRAVADLVAKIVEVFGPLLVDVSDEKYGLKQVFDDKPGVGWMLYLPHRITTQQVPEARALIPVPSAGRKQTGTIIVSVVDEAFSADNPEHVEIANRIEIRLVDHDLLPTYLSL</sequence>
<reference evidence="3" key="1">
    <citation type="submission" date="2017-09" db="EMBL/GenBank/DDBJ databases">
        <title>FDA dAtabase for Regulatory Grade micrObial Sequences (FDA-ARGOS): Supporting development and validation of Infectious Disease Dx tests.</title>
        <authorList>
            <person name="Minogue T."/>
            <person name="Wolcott M."/>
            <person name="Wasieloski L."/>
            <person name="Aguilar W."/>
            <person name="Moore D."/>
            <person name="Tallon L."/>
            <person name="Sadzewicz L."/>
            <person name="Ott S."/>
            <person name="Zhao X."/>
            <person name="Nagaraj S."/>
            <person name="Vavikolanu K."/>
            <person name="Aluvathingal J."/>
            <person name="Nadendla S."/>
            <person name="Sichtig H."/>
        </authorList>
    </citation>
    <scope>NUCLEOTIDE SEQUENCE [LARGE SCALE GENOMIC DNA]</scope>
    <source>
        <strain evidence="3">FDAARGOS_390</strain>
    </source>
</reference>
<dbReference type="Pfam" id="PF15579">
    <property type="entry name" value="Imm52"/>
    <property type="match status" value="1"/>
</dbReference>
<comment type="caution">
    <text evidence="2">The sequence shown here is derived from an EMBL/GenBank/DDBJ whole genome shotgun (WGS) entry which is preliminary data.</text>
</comment>
<accession>A0A2A7SB82</accession>